<dbReference type="AlphaFoldDB" id="A0A1V0NBX1"/>
<proteinExistence type="predicted"/>
<geneLocation type="plasmid" evidence="2">
    <name>p275a</name>
</geneLocation>
<sequence>MAFEDRMEEMKNTIPKKTRVIETQTLPRISKSYTLKKELAEELATRANEQELTASRYLENILKKEFKIK</sequence>
<dbReference type="RefSeq" id="WP_047686044.1">
    <property type="nucleotide sequence ID" value="NZ_BJMA01000055.1"/>
</dbReference>
<dbReference type="Proteomes" id="UP000192085">
    <property type="component" value="Plasmid p275A"/>
</dbReference>
<reference evidence="1 2" key="1">
    <citation type="journal article" date="2017" name="BMC Genomics">
        <title>Comparative and functional genomics of the Lactococcus lactis taxon; insights into evolution and niche adaptation.</title>
        <authorList>
            <person name="Kelleher P."/>
            <person name="Bottacini F."/>
            <person name="Mahony J."/>
            <person name="Kilcawley K.N."/>
            <person name="van Sinderen D."/>
        </authorList>
    </citation>
    <scope>NUCLEOTIDE SEQUENCE [LARGE SCALE GENOMIC DNA]</scope>
    <source>
        <strain evidence="1 2">275</strain>
        <plasmid evidence="2">p275a</plasmid>
    </source>
</reference>
<keyword evidence="1" id="KW-0614">Plasmid</keyword>
<evidence type="ECO:0000313" key="1">
    <source>
        <dbReference type="EMBL" id="ARD97420.1"/>
    </source>
</evidence>
<dbReference type="EMBL" id="CP016699">
    <property type="protein sequence ID" value="ARD97420.1"/>
    <property type="molecule type" value="Genomic_DNA"/>
</dbReference>
<gene>
    <name evidence="1" type="ORF">LL275_pA073</name>
</gene>
<name>A0A1V0NBX1_LACLL</name>
<accession>A0A1V0NBX1</accession>
<protein>
    <submittedName>
        <fullName evidence="1">Uncharacterized protein</fullName>
    </submittedName>
</protein>
<evidence type="ECO:0000313" key="2">
    <source>
        <dbReference type="Proteomes" id="UP000192085"/>
    </source>
</evidence>
<organism evidence="1 2">
    <name type="scientific">Lactococcus lactis subsp. lactis</name>
    <name type="common">Streptococcus lactis</name>
    <dbReference type="NCBI Taxonomy" id="1360"/>
    <lineage>
        <taxon>Bacteria</taxon>
        <taxon>Bacillati</taxon>
        <taxon>Bacillota</taxon>
        <taxon>Bacilli</taxon>
        <taxon>Lactobacillales</taxon>
        <taxon>Streptococcaceae</taxon>
        <taxon>Lactococcus</taxon>
    </lineage>
</organism>